<dbReference type="EMBL" id="CP045702">
    <property type="protein sequence ID" value="QNE78658.1"/>
    <property type="molecule type" value="Genomic_DNA"/>
</dbReference>
<dbReference type="InterPro" id="IPR035917">
    <property type="entry name" value="YjbQ-like_sf"/>
</dbReference>
<comment type="similarity">
    <text evidence="1">Belongs to the UPF0047 family.</text>
</comment>
<protein>
    <submittedName>
        <fullName evidence="2">YjbQ family protein</fullName>
    </submittedName>
</protein>
<dbReference type="PANTHER" id="PTHR30615:SF8">
    <property type="entry name" value="UPF0047 PROTEIN C4A8.02C"/>
    <property type="match status" value="1"/>
</dbReference>
<evidence type="ECO:0000256" key="1">
    <source>
        <dbReference type="ARBA" id="ARBA00005534"/>
    </source>
</evidence>
<sequence length="140" mass="14957">MSESFTTRVLHIATGATETVTDLTAQCEQFLTTAAHGREGLLNIFVPHATAGIAVLETGAGSDDDLLAALHTLLPADDRWQHRHGSPGHGRDHVLPALVPPHATLPVIGGRLELGTWQSVCLVDTNVDNADRRVRLSFLG</sequence>
<reference evidence="3" key="1">
    <citation type="submission" date="2019-10" db="EMBL/GenBank/DDBJ databases">
        <title>Antimicrobial potential of Antarctic Bacteria.</title>
        <authorList>
            <person name="Benaud N."/>
            <person name="Edwards R.J."/>
            <person name="Ferrari B.C."/>
        </authorList>
    </citation>
    <scope>NUCLEOTIDE SEQUENCE [LARGE SCALE GENOMIC DNA]</scope>
    <source>
        <strain evidence="3">NBSH44</strain>
    </source>
</reference>
<evidence type="ECO:0000313" key="2">
    <source>
        <dbReference type="EMBL" id="QNE78658.1"/>
    </source>
</evidence>
<dbReference type="Pfam" id="PF01894">
    <property type="entry name" value="YjbQ"/>
    <property type="match status" value="1"/>
</dbReference>
<keyword evidence="3" id="KW-1185">Reference proteome</keyword>
<dbReference type="Gene3D" id="2.60.120.460">
    <property type="entry name" value="YjbQ-like"/>
    <property type="match status" value="1"/>
</dbReference>
<dbReference type="RefSeq" id="WP_185302116.1">
    <property type="nucleotide sequence ID" value="NZ_CP045702.1"/>
</dbReference>
<dbReference type="PIRSF" id="PIRSF004681">
    <property type="entry name" value="UCP004681"/>
    <property type="match status" value="1"/>
</dbReference>
<gene>
    <name evidence="2" type="ORF">F0344_32270</name>
</gene>
<proteinExistence type="inferred from homology"/>
<name>A0A7G7BTJ3_9ACTN</name>
<dbReference type="AlphaFoldDB" id="A0A7G7BTJ3"/>
<evidence type="ECO:0000313" key="3">
    <source>
        <dbReference type="Proteomes" id="UP000515307"/>
    </source>
</evidence>
<dbReference type="PANTHER" id="PTHR30615">
    <property type="entry name" value="UNCHARACTERIZED PROTEIN YJBQ-RELATED"/>
    <property type="match status" value="1"/>
</dbReference>
<organism evidence="2 3">
    <name type="scientific">Streptomyces finlayi</name>
    <dbReference type="NCBI Taxonomy" id="67296"/>
    <lineage>
        <taxon>Bacteria</taxon>
        <taxon>Bacillati</taxon>
        <taxon>Actinomycetota</taxon>
        <taxon>Actinomycetes</taxon>
        <taxon>Kitasatosporales</taxon>
        <taxon>Streptomycetaceae</taxon>
        <taxon>Streptomyces</taxon>
    </lineage>
</organism>
<dbReference type="Proteomes" id="UP000515307">
    <property type="component" value="Chromosome"/>
</dbReference>
<accession>A0A7G7BTJ3</accession>
<dbReference type="SUPFAM" id="SSF111038">
    <property type="entry name" value="YjbQ-like"/>
    <property type="match status" value="1"/>
</dbReference>
<dbReference type="KEGG" id="sfiy:F0344_32270"/>
<dbReference type="InterPro" id="IPR001602">
    <property type="entry name" value="UPF0047_YjbQ-like"/>
</dbReference>